<dbReference type="EMBL" id="CP021361">
    <property type="protein sequence ID" value="ART51375.1"/>
    <property type="molecule type" value="Genomic_DNA"/>
</dbReference>
<organism evidence="1 2">
    <name type="scientific">Acidovorax carolinensis</name>
    <dbReference type="NCBI Taxonomy" id="553814"/>
    <lineage>
        <taxon>Bacteria</taxon>
        <taxon>Pseudomonadati</taxon>
        <taxon>Pseudomonadota</taxon>
        <taxon>Betaproteobacteria</taxon>
        <taxon>Burkholderiales</taxon>
        <taxon>Comamonadaceae</taxon>
        <taxon>Acidovorax</taxon>
    </lineage>
</organism>
<reference evidence="1 2" key="1">
    <citation type="submission" date="2017-05" db="EMBL/GenBank/DDBJ databases">
        <title>Polyphasic characterization of four soil-derived phenanthrene-degrading Acidovorax strains and proposal of Acidovorax phenanthrenivorans sp. nov.</title>
        <authorList>
            <person name="Singleton D.R."/>
            <person name="Lee J."/>
            <person name="Dickey A.N."/>
            <person name="Stroud A."/>
            <person name="Scholl E.H."/>
            <person name="Wright F.A."/>
            <person name="Aitken M.D."/>
        </authorList>
    </citation>
    <scope>NUCLEOTIDE SEQUENCE [LARGE SCALE GENOMIC DNA]</scope>
    <source>
        <strain evidence="1">NA3</strain>
    </source>
</reference>
<dbReference type="KEGG" id="acin:CBP34_06440"/>
<evidence type="ECO:0008006" key="3">
    <source>
        <dbReference type="Google" id="ProtNLM"/>
    </source>
</evidence>
<proteinExistence type="predicted"/>
<evidence type="ECO:0000313" key="2">
    <source>
        <dbReference type="Proteomes" id="UP000194432"/>
    </source>
</evidence>
<dbReference type="AlphaFoldDB" id="A0A240U0J3"/>
<gene>
    <name evidence="1" type="ORF">CBP34_06440</name>
</gene>
<name>A0A240U0J3_9BURK</name>
<keyword evidence="2" id="KW-1185">Reference proteome</keyword>
<protein>
    <recommendedName>
        <fullName evidence="3">Peptidase C39 domain-containing protein</fullName>
    </recommendedName>
</protein>
<dbReference type="Proteomes" id="UP000194432">
    <property type="component" value="Chromosome 1"/>
</dbReference>
<dbReference type="RefSeq" id="WP_094097611.1">
    <property type="nucleotide sequence ID" value="NZ_CP021361.1"/>
</dbReference>
<sequence>MQHSYHCHPRLGAGMHGPMVGNQRLHVRQGEVDATCGYHCVLMALMVFGQVRRNALIWDTKDARLVALRKVAQRYYFDGCEVEELQQQLAPYAERVHCKEVRSRVIERTLDALEEGHLCLVCFSTERYMHWVLAVGVRCEAGERSDLLVLDPAMAPIPLVPWNAMLTGWASKQPRRVVATFSERVNIDAVLVLSPVAQPQEDE</sequence>
<evidence type="ECO:0000313" key="1">
    <source>
        <dbReference type="EMBL" id="ART51375.1"/>
    </source>
</evidence>
<accession>A0A240U0J3</accession>